<dbReference type="Pfam" id="PF00501">
    <property type="entry name" value="AMP-binding"/>
    <property type="match status" value="1"/>
</dbReference>
<evidence type="ECO:0000313" key="9">
    <source>
        <dbReference type="Proteomes" id="UP000629365"/>
    </source>
</evidence>
<dbReference type="InterPro" id="IPR005914">
    <property type="entry name" value="Acac_CoA_synth"/>
</dbReference>
<dbReference type="PROSITE" id="PS00455">
    <property type="entry name" value="AMP_BINDING"/>
    <property type="match status" value="1"/>
</dbReference>
<comment type="similarity">
    <text evidence="1">Belongs to the ATP-dependent AMP-binding enzyme family.</text>
</comment>
<accession>A0ABQ1RH08</accession>
<dbReference type="PANTHER" id="PTHR42921">
    <property type="entry name" value="ACETOACETYL-COA SYNTHETASE"/>
    <property type="match status" value="1"/>
</dbReference>
<evidence type="ECO:0000256" key="1">
    <source>
        <dbReference type="ARBA" id="ARBA00006432"/>
    </source>
</evidence>
<comment type="caution">
    <text evidence="8">The sequence shown here is derived from an EMBL/GenBank/DDBJ whole genome shotgun (WGS) entry which is preliminary data.</text>
</comment>
<keyword evidence="9" id="KW-1185">Reference proteome</keyword>
<reference evidence="9" key="1">
    <citation type="journal article" date="2019" name="Int. J. Syst. Evol. Microbiol.">
        <title>The Global Catalogue of Microorganisms (GCM) 10K type strain sequencing project: providing services to taxonomists for standard genome sequencing and annotation.</title>
        <authorList>
            <consortium name="The Broad Institute Genomics Platform"/>
            <consortium name="The Broad Institute Genome Sequencing Center for Infectious Disease"/>
            <person name="Wu L."/>
            <person name="Ma J."/>
        </authorList>
    </citation>
    <scope>NUCLEOTIDE SEQUENCE [LARGE SCALE GENOMIC DNA]</scope>
    <source>
        <strain evidence="9">CCM 7640</strain>
    </source>
</reference>
<keyword evidence="2" id="KW-0436">Ligase</keyword>
<dbReference type="InterPro" id="IPR025110">
    <property type="entry name" value="AMP-bd_C"/>
</dbReference>
<dbReference type="NCBIfam" id="TIGR01217">
    <property type="entry name" value="ac_ac_CoA_syn"/>
    <property type="match status" value="1"/>
</dbReference>
<evidence type="ECO:0000259" key="7">
    <source>
        <dbReference type="Pfam" id="PF16177"/>
    </source>
</evidence>
<keyword evidence="3" id="KW-0547">Nucleotide-binding</keyword>
<dbReference type="InterPro" id="IPR000873">
    <property type="entry name" value="AMP-dep_synth/lig_dom"/>
</dbReference>
<evidence type="ECO:0000256" key="3">
    <source>
        <dbReference type="ARBA" id="ARBA00022741"/>
    </source>
</evidence>
<dbReference type="InterPro" id="IPR042099">
    <property type="entry name" value="ANL_N_sf"/>
</dbReference>
<dbReference type="Pfam" id="PF13193">
    <property type="entry name" value="AMP-binding_C"/>
    <property type="match status" value="1"/>
</dbReference>
<proteinExistence type="inferred from homology"/>
<organism evidence="8 9">
    <name type="scientific">Microbacterium murale</name>
    <dbReference type="NCBI Taxonomy" id="1081040"/>
    <lineage>
        <taxon>Bacteria</taxon>
        <taxon>Bacillati</taxon>
        <taxon>Actinomycetota</taxon>
        <taxon>Actinomycetes</taxon>
        <taxon>Micrococcales</taxon>
        <taxon>Microbacteriaceae</taxon>
        <taxon>Microbacterium</taxon>
    </lineage>
</organism>
<evidence type="ECO:0000256" key="4">
    <source>
        <dbReference type="ARBA" id="ARBA00022840"/>
    </source>
</evidence>
<feature type="domain" description="AMP-binding enzyme C-terminal" evidence="6">
    <location>
        <begin position="542"/>
        <end position="617"/>
    </location>
</feature>
<dbReference type="Pfam" id="PF16177">
    <property type="entry name" value="ACAS_N"/>
    <property type="match status" value="1"/>
</dbReference>
<dbReference type="Gene3D" id="3.40.50.12780">
    <property type="entry name" value="N-terminal domain of ligase-like"/>
    <property type="match status" value="1"/>
</dbReference>
<dbReference type="NCBIfam" id="NF002937">
    <property type="entry name" value="PRK03584.1"/>
    <property type="match status" value="1"/>
</dbReference>
<dbReference type="Proteomes" id="UP000629365">
    <property type="component" value="Unassembled WGS sequence"/>
</dbReference>
<evidence type="ECO:0000259" key="5">
    <source>
        <dbReference type="Pfam" id="PF00501"/>
    </source>
</evidence>
<dbReference type="PANTHER" id="PTHR42921:SF1">
    <property type="entry name" value="ACETOACETYL-COA SYNTHETASE"/>
    <property type="match status" value="1"/>
</dbReference>
<sequence>MSAINGHHPDTLWVPSSDRINEATLTTFTAYARADCGFVGGPDYTDLWEWSVEDLERFWLAVWDFHGLGDLFGSPDKVLNERTMPETDWFAGIEVNLAEYVLTRIPPDSPAVIGLSEAGDRRALTGRQLDARVQSLAAALSDLGIGPGDVVAAYIPHCVEAVIAFLATAWVGATWTAVGQDYAANAVIDRFEQLTPKVLFIADGYTFGGRNHDRLSEAAALSSALTSVLAVIEIRHLNPARAVHPEFVDWDQLVKERRSTPARRVPFAQPLWVLFSSGTTGTPKGLVHGHGGVLVEMIKQLSLHWDLKLTDRVFWYTSPSWVMWNIQVGALCVGATVICYDGSPTWPDARKLWQLAQDEGATFLGVSPGYLEASSSMGISPGKEFDLRHLRSMGSTGAPLSSPLQRWAYEEVGELPLWSMSGGTDIAGVFAGGAATVPIVAGEMSVRCLGVALEAWSDSGEPLVGHVGELVVSRPMPSMPIAIWNDPTGEKQRHAYFEMFPGVWRHGDWVTVSRRGSVTVHGRSDSTLNRHGIRMGSADIYAALTDVAAVQDTLVLGIEDDDAGYWMPLFVVLADGASMSTELAKELRDAIRHTLSPRHVPDDIIAVPKIPRTRTGKRLEIPLKRIFQGQPVEAVLSAAAVDDITAVHYFEGLAIQWRGEKLSRQ</sequence>
<dbReference type="InterPro" id="IPR032387">
    <property type="entry name" value="ACAS_N"/>
</dbReference>
<dbReference type="EMBL" id="BMCM01000001">
    <property type="protein sequence ID" value="GGD70092.1"/>
    <property type="molecule type" value="Genomic_DNA"/>
</dbReference>
<dbReference type="InterPro" id="IPR045851">
    <property type="entry name" value="AMP-bd_C_sf"/>
</dbReference>
<evidence type="ECO:0000256" key="2">
    <source>
        <dbReference type="ARBA" id="ARBA00022598"/>
    </source>
</evidence>
<evidence type="ECO:0000259" key="6">
    <source>
        <dbReference type="Pfam" id="PF13193"/>
    </source>
</evidence>
<protein>
    <submittedName>
        <fullName evidence="8">Acetoacetyl-CoA synthetase</fullName>
    </submittedName>
</protein>
<gene>
    <name evidence="8" type="ORF">GCM10007269_11650</name>
</gene>
<dbReference type="Gene3D" id="3.30.300.30">
    <property type="match status" value="1"/>
</dbReference>
<dbReference type="InterPro" id="IPR020845">
    <property type="entry name" value="AMP-binding_CS"/>
</dbReference>
<feature type="domain" description="Acetyl-coenzyme A synthetase N-terminal" evidence="7">
    <location>
        <begin position="44"/>
        <end position="99"/>
    </location>
</feature>
<evidence type="ECO:0000313" key="8">
    <source>
        <dbReference type="EMBL" id="GGD70092.1"/>
    </source>
</evidence>
<feature type="domain" description="AMP-dependent synthetase/ligase" evidence="5">
    <location>
        <begin position="106"/>
        <end position="475"/>
    </location>
</feature>
<keyword evidence="4" id="KW-0067">ATP-binding</keyword>
<name>A0ABQ1RH08_9MICO</name>
<dbReference type="RefSeq" id="WP_188435572.1">
    <property type="nucleotide sequence ID" value="NZ_BMCM01000001.1"/>
</dbReference>
<dbReference type="SUPFAM" id="SSF56801">
    <property type="entry name" value="Acetyl-CoA synthetase-like"/>
    <property type="match status" value="1"/>
</dbReference>